<evidence type="ECO:0000256" key="1">
    <source>
        <dbReference type="SAM" id="MobiDB-lite"/>
    </source>
</evidence>
<gene>
    <name evidence="2" type="ORF">BDK51DRAFT_37790</name>
</gene>
<accession>A0A4P9WAY1</accession>
<keyword evidence="3" id="KW-1185">Reference proteome</keyword>
<dbReference type="EMBL" id="KZ995896">
    <property type="protein sequence ID" value="RKO89771.1"/>
    <property type="molecule type" value="Genomic_DNA"/>
</dbReference>
<dbReference type="GO" id="GO:0000964">
    <property type="term" value="P:mitochondrial RNA 5'-end processing"/>
    <property type="evidence" value="ECO:0007669"/>
    <property type="project" value="TreeGrafter"/>
</dbReference>
<dbReference type="PANTHER" id="PTHR31014:SF0">
    <property type="entry name" value="MITOCHONDRIAL TRANSLATION SYSTEM COMPONENT PET127-RELATED"/>
    <property type="match status" value="1"/>
</dbReference>
<evidence type="ECO:0000313" key="2">
    <source>
        <dbReference type="EMBL" id="RKO89771.1"/>
    </source>
</evidence>
<proteinExistence type="predicted"/>
<name>A0A4P9WAY1_9FUNG</name>
<reference evidence="3" key="1">
    <citation type="journal article" date="2018" name="Nat. Microbiol.">
        <title>Leveraging single-cell genomics to expand the fungal tree of life.</title>
        <authorList>
            <person name="Ahrendt S.R."/>
            <person name="Quandt C.A."/>
            <person name="Ciobanu D."/>
            <person name="Clum A."/>
            <person name="Salamov A."/>
            <person name="Andreopoulos B."/>
            <person name="Cheng J.F."/>
            <person name="Woyke T."/>
            <person name="Pelin A."/>
            <person name="Henrissat B."/>
            <person name="Reynolds N.K."/>
            <person name="Benny G.L."/>
            <person name="Smith M.E."/>
            <person name="James T.Y."/>
            <person name="Grigoriev I.V."/>
        </authorList>
    </citation>
    <scope>NUCLEOTIDE SEQUENCE [LARGE SCALE GENOMIC DNA]</scope>
</reference>
<sequence>MFSKSAQLKLAPIAIAAVRASSRSLAASASTRCFSSSPVAARRPKKKNATEDIAAAPPPARVAQNAGAKENAVTPPEQPPIARLAHGLEKVVERPGIHLLQNAETKDFNFSPFLARIPPPEEFDFDALPPYMTSSRDPTLLGIARKQGRRYVASTSTLTPLLTKAYFSLSMHKNMNVDGFSPAFKHEPSRYTLSNFSPVAVILRSRDGIYAIDNDKGEEGAGTILMHLGKSMEKMLTVDEAEFNTFLKANSRPEMKREKAEAFHYAKVEDFLLRAQLDCTDGKNKTFDLKTRGTLAVRMSPLDYMENIGYKVKHLTGLLESYEREYYDMLRGTMIKYWYARIIGGGWAEITFVL</sequence>
<dbReference type="Pfam" id="PF08634">
    <property type="entry name" value="Pet127"/>
    <property type="match status" value="1"/>
</dbReference>
<evidence type="ECO:0000313" key="3">
    <source>
        <dbReference type="Proteomes" id="UP000269721"/>
    </source>
</evidence>
<dbReference type="Proteomes" id="UP000269721">
    <property type="component" value="Unassembled WGS sequence"/>
</dbReference>
<dbReference type="InterPro" id="IPR013943">
    <property type="entry name" value="Pet127"/>
</dbReference>
<dbReference type="AlphaFoldDB" id="A0A4P9WAY1"/>
<organism evidence="2 3">
    <name type="scientific">Blyttiomyces helicus</name>
    <dbReference type="NCBI Taxonomy" id="388810"/>
    <lineage>
        <taxon>Eukaryota</taxon>
        <taxon>Fungi</taxon>
        <taxon>Fungi incertae sedis</taxon>
        <taxon>Chytridiomycota</taxon>
        <taxon>Chytridiomycota incertae sedis</taxon>
        <taxon>Chytridiomycetes</taxon>
        <taxon>Chytridiomycetes incertae sedis</taxon>
        <taxon>Blyttiomyces</taxon>
    </lineage>
</organism>
<dbReference type="GO" id="GO:0005740">
    <property type="term" value="C:mitochondrial envelope"/>
    <property type="evidence" value="ECO:0007669"/>
    <property type="project" value="TreeGrafter"/>
</dbReference>
<dbReference type="PANTHER" id="PTHR31014">
    <property type="entry name" value="MITOCHONDRIAL TRANSLATION SYSTEM COMPONENT PET127-RELATED"/>
    <property type="match status" value="1"/>
</dbReference>
<protein>
    <submittedName>
        <fullName evidence="2">Mitochondrial protein Pet127-domain-containing protein</fullName>
    </submittedName>
</protein>
<dbReference type="OrthoDB" id="10249045at2759"/>
<feature type="region of interest" description="Disordered" evidence="1">
    <location>
        <begin position="58"/>
        <end position="77"/>
    </location>
</feature>